<evidence type="ECO:0000313" key="3">
    <source>
        <dbReference type="Proteomes" id="UP000735302"/>
    </source>
</evidence>
<dbReference type="EMBL" id="BLXT01002742">
    <property type="protein sequence ID" value="GFN97271.1"/>
    <property type="molecule type" value="Genomic_DNA"/>
</dbReference>
<feature type="compositionally biased region" description="Basic and acidic residues" evidence="1">
    <location>
        <begin position="1"/>
        <end position="10"/>
    </location>
</feature>
<reference evidence="2 3" key="1">
    <citation type="journal article" date="2021" name="Elife">
        <title>Chloroplast acquisition without the gene transfer in kleptoplastic sea slugs, Plakobranchus ocellatus.</title>
        <authorList>
            <person name="Maeda T."/>
            <person name="Takahashi S."/>
            <person name="Yoshida T."/>
            <person name="Shimamura S."/>
            <person name="Takaki Y."/>
            <person name="Nagai Y."/>
            <person name="Toyoda A."/>
            <person name="Suzuki Y."/>
            <person name="Arimoto A."/>
            <person name="Ishii H."/>
            <person name="Satoh N."/>
            <person name="Nishiyama T."/>
            <person name="Hasebe M."/>
            <person name="Maruyama T."/>
            <person name="Minagawa J."/>
            <person name="Obokata J."/>
            <person name="Shigenobu S."/>
        </authorList>
    </citation>
    <scope>NUCLEOTIDE SEQUENCE [LARGE SCALE GENOMIC DNA]</scope>
</reference>
<sequence length="121" mass="13252">METVCDENKSNNHGNKNNISSKDNLILPYLGSECLERGEKTAVHANLRPRNPIIPLAKPDLVLEPGEDTAWPEDNVTHILPRCFIPRTTLLGQHGDPSSPSLTSFSAHLTSSAHKMNISST</sequence>
<comment type="caution">
    <text evidence="2">The sequence shown here is derived from an EMBL/GenBank/DDBJ whole genome shotgun (WGS) entry which is preliminary data.</text>
</comment>
<keyword evidence="3" id="KW-1185">Reference proteome</keyword>
<feature type="region of interest" description="Disordered" evidence="1">
    <location>
        <begin position="1"/>
        <end position="22"/>
    </location>
</feature>
<organism evidence="2 3">
    <name type="scientific">Plakobranchus ocellatus</name>
    <dbReference type="NCBI Taxonomy" id="259542"/>
    <lineage>
        <taxon>Eukaryota</taxon>
        <taxon>Metazoa</taxon>
        <taxon>Spiralia</taxon>
        <taxon>Lophotrochozoa</taxon>
        <taxon>Mollusca</taxon>
        <taxon>Gastropoda</taxon>
        <taxon>Heterobranchia</taxon>
        <taxon>Euthyneura</taxon>
        <taxon>Panpulmonata</taxon>
        <taxon>Sacoglossa</taxon>
        <taxon>Placobranchoidea</taxon>
        <taxon>Plakobranchidae</taxon>
        <taxon>Plakobranchus</taxon>
    </lineage>
</organism>
<evidence type="ECO:0000313" key="2">
    <source>
        <dbReference type="EMBL" id="GFN97271.1"/>
    </source>
</evidence>
<name>A0AAV3ZRI6_9GAST</name>
<protein>
    <submittedName>
        <fullName evidence="2">Uncharacterized protein</fullName>
    </submittedName>
</protein>
<feature type="compositionally biased region" description="Low complexity" evidence="1">
    <location>
        <begin position="11"/>
        <end position="22"/>
    </location>
</feature>
<accession>A0AAV3ZRI6</accession>
<dbReference type="AlphaFoldDB" id="A0AAV3ZRI6"/>
<dbReference type="Proteomes" id="UP000735302">
    <property type="component" value="Unassembled WGS sequence"/>
</dbReference>
<gene>
    <name evidence="2" type="ORF">PoB_002377700</name>
</gene>
<proteinExistence type="predicted"/>
<evidence type="ECO:0000256" key="1">
    <source>
        <dbReference type="SAM" id="MobiDB-lite"/>
    </source>
</evidence>